<feature type="region of interest" description="Disordered" evidence="1">
    <location>
        <begin position="409"/>
        <end position="444"/>
    </location>
</feature>
<accession>A0AAD6Y127</accession>
<proteinExistence type="predicted"/>
<keyword evidence="3" id="KW-1185">Reference proteome</keyword>
<comment type="caution">
    <text evidence="2">The sequence shown here is derived from an EMBL/GenBank/DDBJ whole genome shotgun (WGS) entry which is preliminary data.</text>
</comment>
<gene>
    <name evidence="2" type="ORF">B0H15DRAFT_321487</name>
</gene>
<sequence length="615" mass="66677">MGISSSMTSSMVPKARLAADDHTMIAFSPALGETVHVSADAARKSAIQLHFTATMPSLEDYAHVASGHAKLQVWSDIPAGGRSSGDWGETDFRPIHSGSLSDDGFSLLSDEQDDMIRTTLALDFSVPSLPGQRFSFTYRMVYPTGETKWLGQYGQNGSLVLDHTRPESNPVLLGEGWVLTDDGSYRRESDGRAVQDLEVAKLARPTDYDVLENSFLYPKDSALLVLVPRLASHSVTCPPTLICGTTPSGSVSFTADGAITTSGTGSLLLAVCDSAAEVDLVMSKMENHCSSPRFRVANVIPGAAVLVFPMDRYLVEVAVILIASPKLLNSILLTPQTLASLIPEPSQFCVFAHRSARFFSREDAEASDESIPFLMTQSGGQFVLAPVEIVERGEERWRVAVVPPFAATSSADGLPTPPPSPRLRPLPHRVSEATSASPDPSFLRLPGVVSPEERSLASSSSGTQLVLHSASRRRAGVLTMIRHIFFVLFAWFARFFRRPRPAVLPTRRADERTPLLQQEASYAQAQPQPRVEVSAFEEWSAEQTPAVSTSSSISVDVRGGKCTILCQAEHPASHFEEVPIRLNRQDVELSGQRTKDGVFIVEFSSAAGGKLKIGW</sequence>
<protein>
    <submittedName>
        <fullName evidence="2">Uncharacterized protein</fullName>
    </submittedName>
</protein>
<evidence type="ECO:0000313" key="3">
    <source>
        <dbReference type="Proteomes" id="UP001222325"/>
    </source>
</evidence>
<reference evidence="2" key="1">
    <citation type="submission" date="2023-03" db="EMBL/GenBank/DDBJ databases">
        <title>Massive genome expansion in bonnet fungi (Mycena s.s.) driven by repeated elements and novel gene families across ecological guilds.</title>
        <authorList>
            <consortium name="Lawrence Berkeley National Laboratory"/>
            <person name="Harder C.B."/>
            <person name="Miyauchi S."/>
            <person name="Viragh M."/>
            <person name="Kuo A."/>
            <person name="Thoen E."/>
            <person name="Andreopoulos B."/>
            <person name="Lu D."/>
            <person name="Skrede I."/>
            <person name="Drula E."/>
            <person name="Henrissat B."/>
            <person name="Morin E."/>
            <person name="Kohler A."/>
            <person name="Barry K."/>
            <person name="LaButti K."/>
            <person name="Morin E."/>
            <person name="Salamov A."/>
            <person name="Lipzen A."/>
            <person name="Mereny Z."/>
            <person name="Hegedus B."/>
            <person name="Baldrian P."/>
            <person name="Stursova M."/>
            <person name="Weitz H."/>
            <person name="Taylor A."/>
            <person name="Grigoriev I.V."/>
            <person name="Nagy L.G."/>
            <person name="Martin F."/>
            <person name="Kauserud H."/>
        </authorList>
    </citation>
    <scope>NUCLEOTIDE SEQUENCE</scope>
    <source>
        <strain evidence="2">CBHHK173m</strain>
    </source>
</reference>
<feature type="compositionally biased region" description="Pro residues" evidence="1">
    <location>
        <begin position="415"/>
        <end position="424"/>
    </location>
</feature>
<dbReference type="Proteomes" id="UP001222325">
    <property type="component" value="Unassembled WGS sequence"/>
</dbReference>
<organism evidence="2 3">
    <name type="scientific">Mycena belliarum</name>
    <dbReference type="NCBI Taxonomy" id="1033014"/>
    <lineage>
        <taxon>Eukaryota</taxon>
        <taxon>Fungi</taxon>
        <taxon>Dikarya</taxon>
        <taxon>Basidiomycota</taxon>
        <taxon>Agaricomycotina</taxon>
        <taxon>Agaricomycetes</taxon>
        <taxon>Agaricomycetidae</taxon>
        <taxon>Agaricales</taxon>
        <taxon>Marasmiineae</taxon>
        <taxon>Mycenaceae</taxon>
        <taxon>Mycena</taxon>
    </lineage>
</organism>
<evidence type="ECO:0000313" key="2">
    <source>
        <dbReference type="EMBL" id="KAJ7102261.1"/>
    </source>
</evidence>
<dbReference type="AlphaFoldDB" id="A0AAD6Y127"/>
<dbReference type="EMBL" id="JARJCN010000003">
    <property type="protein sequence ID" value="KAJ7102261.1"/>
    <property type="molecule type" value="Genomic_DNA"/>
</dbReference>
<evidence type="ECO:0000256" key="1">
    <source>
        <dbReference type="SAM" id="MobiDB-lite"/>
    </source>
</evidence>
<name>A0AAD6Y127_9AGAR</name>